<evidence type="ECO:0000313" key="3">
    <source>
        <dbReference type="Proteomes" id="UP000076715"/>
    </source>
</evidence>
<comment type="caution">
    <text evidence="2">The sequence shown here is derived from an EMBL/GenBank/DDBJ whole genome shotgun (WGS) entry which is preliminary data.</text>
</comment>
<name>A0A162XN68_9FLAO</name>
<keyword evidence="1" id="KW-1133">Transmembrane helix</keyword>
<dbReference type="STRING" id="1642818.AWE51_14085"/>
<dbReference type="OrthoDB" id="1437459at2"/>
<evidence type="ECO:0000313" key="2">
    <source>
        <dbReference type="EMBL" id="KZS38714.1"/>
    </source>
</evidence>
<feature type="transmembrane region" description="Helical" evidence="1">
    <location>
        <begin position="12"/>
        <end position="28"/>
    </location>
</feature>
<dbReference type="Proteomes" id="UP000076715">
    <property type="component" value="Unassembled WGS sequence"/>
</dbReference>
<gene>
    <name evidence="2" type="ORF">AWE51_14085</name>
</gene>
<keyword evidence="1" id="KW-0472">Membrane</keyword>
<sequence length="167" mass="19939">MIYTKFSTHFRIYSYIVIILFSVNSGFSQRVRQEKMEKLSYLVGEWIGTSTIYKNDSITKQVPVFENVSFKLDKNIITLDVYSELIQLHTIIYYDEKDEKYYYNPFSKNGAGKYPGEYKGGKFIVWFNENRRLIFSLTPEGYFQEYGEKLENGIWHKYFEDVLKKTP</sequence>
<dbReference type="RefSeq" id="WP_066318356.1">
    <property type="nucleotide sequence ID" value="NZ_LQRT01000046.1"/>
</dbReference>
<accession>A0A162XN68</accession>
<proteinExistence type="predicted"/>
<organism evidence="2 3">
    <name type="scientific">Aquimarina aggregata</name>
    <dbReference type="NCBI Taxonomy" id="1642818"/>
    <lineage>
        <taxon>Bacteria</taxon>
        <taxon>Pseudomonadati</taxon>
        <taxon>Bacteroidota</taxon>
        <taxon>Flavobacteriia</taxon>
        <taxon>Flavobacteriales</taxon>
        <taxon>Flavobacteriaceae</taxon>
        <taxon>Aquimarina</taxon>
    </lineage>
</organism>
<keyword evidence="1" id="KW-0812">Transmembrane</keyword>
<reference evidence="2 3" key="1">
    <citation type="submission" date="2016-01" db="EMBL/GenBank/DDBJ databases">
        <title>The draft genome sequence of Aquimarina sp. RZW4-3-2.</title>
        <authorList>
            <person name="Wang Y."/>
        </authorList>
    </citation>
    <scope>NUCLEOTIDE SEQUENCE [LARGE SCALE GENOMIC DNA]</scope>
    <source>
        <strain evidence="2 3">RZW4-3-2</strain>
    </source>
</reference>
<keyword evidence="3" id="KW-1185">Reference proteome</keyword>
<dbReference type="AlphaFoldDB" id="A0A162XN68"/>
<dbReference type="EMBL" id="LQRT01000046">
    <property type="protein sequence ID" value="KZS38714.1"/>
    <property type="molecule type" value="Genomic_DNA"/>
</dbReference>
<protein>
    <submittedName>
        <fullName evidence="2">Uncharacterized protein</fullName>
    </submittedName>
</protein>
<evidence type="ECO:0000256" key="1">
    <source>
        <dbReference type="SAM" id="Phobius"/>
    </source>
</evidence>